<reference evidence="1" key="1">
    <citation type="journal article" date="2023" name="Int. J. Mol. Sci.">
        <title>Metagenomics Revealed a New Genus 'Candidatus Thiocaldithrix dubininis' gen. nov., sp. nov. and a New Species 'Candidatus Thiothrix putei' sp. nov. in the Family Thiotrichaceae, Some Members of Which Have Traits of Both Na+- and H+-Motive Energetics.</title>
        <authorList>
            <person name="Ravin N.V."/>
            <person name="Muntyan M.S."/>
            <person name="Smolyakov D.D."/>
            <person name="Rudenko T.S."/>
            <person name="Beletsky A.V."/>
            <person name="Mardanov A.V."/>
            <person name="Grabovich M.Y."/>
        </authorList>
    </citation>
    <scope>NUCLEOTIDE SEQUENCE</scope>
    <source>
        <strain evidence="1">GKL-01</strain>
    </source>
</reference>
<dbReference type="Pfam" id="PF08477">
    <property type="entry name" value="Roc"/>
    <property type="match status" value="1"/>
</dbReference>
<reference evidence="1" key="2">
    <citation type="submission" date="2023-04" db="EMBL/GenBank/DDBJ databases">
        <authorList>
            <person name="Beletskiy A.V."/>
            <person name="Mardanov A.V."/>
            <person name="Ravin N.V."/>
        </authorList>
    </citation>
    <scope>NUCLEOTIDE SEQUENCE</scope>
    <source>
        <strain evidence="1">GKL-01</strain>
    </source>
</reference>
<dbReference type="AlphaFoldDB" id="A0AA95H7Q4"/>
<dbReference type="KEGG" id="tdu:QJT80_14575"/>
<dbReference type="PANTHER" id="PTHR42708:SF1">
    <property type="entry name" value="GLIDING MOTILITY PROTEIN MGLA"/>
    <property type="match status" value="1"/>
</dbReference>
<proteinExistence type="predicted"/>
<dbReference type="Gene3D" id="3.40.50.300">
    <property type="entry name" value="P-loop containing nucleotide triphosphate hydrolases"/>
    <property type="match status" value="1"/>
</dbReference>
<dbReference type="SUPFAM" id="SSF52540">
    <property type="entry name" value="P-loop containing nucleoside triphosphate hydrolases"/>
    <property type="match status" value="1"/>
</dbReference>
<dbReference type="Proteomes" id="UP001300672">
    <property type="component" value="Chromosome"/>
</dbReference>
<dbReference type="InterPro" id="IPR027417">
    <property type="entry name" value="P-loop_NTPase"/>
</dbReference>
<sequence>MMNTKCFSLADVIHIHLVGFIDEAEEERLAKMFTQTKSGVYKWQVVDNTKQATMLLVAAMQESDLTPWLVAPYNFTSIQLIAYSPTPLMSATWHFIRPPANRIPSYLDFFKLVKQINETSDTAKFSESKPPNTVVSVPTPLEIVPKPVIKPLTTTIAGVENSKILFVGSVGSGKTTAIQTLADGKLLTTETTPSDHAQFLKKTTTVAMDYAPLELDKQRRVHIYGAPGQRRFDFMGDILSYNAIGLVILVSNGMSQPLLELNYYINQHRRFLNQRPAIIGVTHNDLNPKPSIKEYRQFLEQIGAVWPVFKVDARSKADMLNLIEGIFAQQPAATLDVKAVSEGYVKDRNSIRNL</sequence>
<organism evidence="1">
    <name type="scientific">Candidatus Thiocaldithrix dubininis</name>
    <dbReference type="NCBI Taxonomy" id="3080823"/>
    <lineage>
        <taxon>Bacteria</taxon>
        <taxon>Pseudomonadati</taxon>
        <taxon>Pseudomonadota</taxon>
        <taxon>Gammaproteobacteria</taxon>
        <taxon>Thiotrichales</taxon>
        <taxon>Thiotrichaceae</taxon>
        <taxon>Candidatus Thiocaldithrix</taxon>
    </lineage>
</organism>
<evidence type="ECO:0000313" key="1">
    <source>
        <dbReference type="EMBL" id="WGZ90698.1"/>
    </source>
</evidence>
<dbReference type="CDD" id="cd00882">
    <property type="entry name" value="Ras_like_GTPase"/>
    <property type="match status" value="1"/>
</dbReference>
<name>A0AA95H7Q4_9GAMM</name>
<dbReference type="PANTHER" id="PTHR42708">
    <property type="entry name" value="ATP/GTP-BINDING PROTEIN-RELATED"/>
    <property type="match status" value="1"/>
</dbReference>
<gene>
    <name evidence="1" type="ORF">QJT80_14575</name>
</gene>
<dbReference type="InterPro" id="IPR052705">
    <property type="entry name" value="Gliding_Motility_GTPase"/>
</dbReference>
<accession>A0AA95H7Q4</accession>
<dbReference type="EMBL" id="CP124755">
    <property type="protein sequence ID" value="WGZ90698.1"/>
    <property type="molecule type" value="Genomic_DNA"/>
</dbReference>
<protein>
    <submittedName>
        <fullName evidence="1">Uncharacterized protein</fullName>
    </submittedName>
</protein>